<comment type="caution">
    <text evidence="1">The sequence shown here is derived from an EMBL/GenBank/DDBJ whole genome shotgun (WGS) entry which is preliminary data.</text>
</comment>
<gene>
    <name evidence="1" type="ORF">FCV50_20375</name>
</gene>
<reference evidence="1 2" key="1">
    <citation type="submission" date="2019-04" db="EMBL/GenBank/DDBJ databases">
        <title>A reverse ecology approach based on a biological definition of microbial populations.</title>
        <authorList>
            <person name="Arevalo P."/>
            <person name="Vaninsberghe D."/>
            <person name="Elsherbini J."/>
            <person name="Gore J."/>
            <person name="Polz M."/>
        </authorList>
    </citation>
    <scope>NUCLEOTIDE SEQUENCE [LARGE SCALE GENOMIC DNA]</scope>
    <source>
        <strain evidence="1 2">10N.261.46.F4</strain>
    </source>
</reference>
<protein>
    <submittedName>
        <fullName evidence="1">Uncharacterized protein</fullName>
    </submittedName>
</protein>
<accession>A0A4U1Z3V8</accession>
<dbReference type="RefSeq" id="WP_136981225.1">
    <property type="nucleotide sequence ID" value="NZ_SYUV01000078.1"/>
</dbReference>
<evidence type="ECO:0000313" key="2">
    <source>
        <dbReference type="Proteomes" id="UP000307574"/>
    </source>
</evidence>
<evidence type="ECO:0000313" key="1">
    <source>
        <dbReference type="EMBL" id="TKF26947.1"/>
    </source>
</evidence>
<name>A0A4U1Z3V8_9VIBR</name>
<dbReference type="EMBL" id="SYUV01000078">
    <property type="protein sequence ID" value="TKF26947.1"/>
    <property type="molecule type" value="Genomic_DNA"/>
</dbReference>
<dbReference type="AlphaFoldDB" id="A0A4U1Z3V8"/>
<proteinExistence type="predicted"/>
<sequence>MNTEVMKNLTRLEDDFIDAVKTNEPVRYNGNADYFIQLTERVIDTRDYELGDRKYLKNSIKHRLGKIYDKNGEKKTGFGYKKDVLPVIRAAFTYVNK</sequence>
<organism evidence="1 2">
    <name type="scientific">Vibrio kanaloae</name>
    <dbReference type="NCBI Taxonomy" id="170673"/>
    <lineage>
        <taxon>Bacteria</taxon>
        <taxon>Pseudomonadati</taxon>
        <taxon>Pseudomonadota</taxon>
        <taxon>Gammaproteobacteria</taxon>
        <taxon>Vibrionales</taxon>
        <taxon>Vibrionaceae</taxon>
        <taxon>Vibrio</taxon>
    </lineage>
</organism>
<dbReference type="Proteomes" id="UP000307574">
    <property type="component" value="Unassembled WGS sequence"/>
</dbReference>